<accession>A0A165D1C6</accession>
<organism evidence="4 5">
    <name type="scientific">Calocera cornea HHB12733</name>
    <dbReference type="NCBI Taxonomy" id="1353952"/>
    <lineage>
        <taxon>Eukaryota</taxon>
        <taxon>Fungi</taxon>
        <taxon>Dikarya</taxon>
        <taxon>Basidiomycota</taxon>
        <taxon>Agaricomycotina</taxon>
        <taxon>Dacrymycetes</taxon>
        <taxon>Dacrymycetales</taxon>
        <taxon>Dacrymycetaceae</taxon>
        <taxon>Calocera</taxon>
    </lineage>
</organism>
<dbReference type="Pfam" id="PF10058">
    <property type="entry name" value="Zn_ribbon_10"/>
    <property type="match status" value="1"/>
</dbReference>
<dbReference type="PANTHER" id="PTHR22166">
    <property type="entry name" value="ENDOPLASMIC RETICULUM JUNCTION FORMATION PROTEIN LUNAPARK"/>
    <property type="match status" value="1"/>
</dbReference>
<keyword evidence="1" id="KW-0479">Metal-binding</keyword>
<dbReference type="PANTHER" id="PTHR22166:SF12">
    <property type="entry name" value="ENDOPLASMIC RETICULUM JUNCTION FORMATION PROTEIN LUNAPARK"/>
    <property type="match status" value="1"/>
</dbReference>
<keyword evidence="5" id="KW-1185">Reference proteome</keyword>
<gene>
    <name evidence="4" type="ORF">CALCODRAFT_459940</name>
</gene>
<feature type="domain" description="Lunapark zinc ribbon" evidence="3">
    <location>
        <begin position="211"/>
        <end position="265"/>
    </location>
</feature>
<evidence type="ECO:0000256" key="2">
    <source>
        <dbReference type="SAM" id="MobiDB-lite"/>
    </source>
</evidence>
<protein>
    <recommendedName>
        <fullName evidence="1">Endoplasmic reticulum junction formation protein lunapark</fullName>
    </recommendedName>
</protein>
<feature type="region of interest" description="Disordered" evidence="2">
    <location>
        <begin position="143"/>
        <end position="174"/>
    </location>
</feature>
<sequence>MGSLFSKKPDDYENVLSRLAESIDTKKAQLADIRLRERRASLLFTLYSLFLWIAYTAVWYLQLLPRSWSRTDVLKVLSALPVGAVPVIIFFIRRLVHMFYRWRASSEERKLKTLLTEQKAKIAEIKKKTNYDSTRNLLEKYGETSARPEVQSSPLQQRGVPGALPGTQPSTPLRQIGIAGVGTPTRGPPRPLPPYLQPSGAMLPPPQTRKWYDTLADALLGPDEQAASREKYALICAKCFNHNGLVSPSEWDDVQYKCPKCGYFNRSRRSLRMGQSALSPTTPATPTSTAAAKPDSIESPSPPAGSTPEDLRPGDTGSADAEEVEATITGQAETQTANDSMMDIDTPSRA</sequence>
<feature type="compositionally biased region" description="Low complexity" evidence="2">
    <location>
        <begin position="276"/>
        <end position="292"/>
    </location>
</feature>
<keyword evidence="1" id="KW-1133">Transmembrane helix</keyword>
<feature type="transmembrane region" description="Helical" evidence="1">
    <location>
        <begin position="73"/>
        <end position="92"/>
    </location>
</feature>
<dbReference type="GO" id="GO:0071788">
    <property type="term" value="P:endoplasmic reticulum tubular network maintenance"/>
    <property type="evidence" value="ECO:0007669"/>
    <property type="project" value="UniProtKB-UniRule"/>
</dbReference>
<comment type="subcellular location">
    <subcellularLocation>
        <location evidence="1">Endoplasmic reticulum membrane</location>
        <topology evidence="1">Multi-pass membrane protein</topology>
    </subcellularLocation>
</comment>
<keyword evidence="1" id="KW-0863">Zinc-finger</keyword>
<reference evidence="4 5" key="1">
    <citation type="journal article" date="2016" name="Mol. Biol. Evol.">
        <title>Comparative Genomics of Early-Diverging Mushroom-Forming Fungi Provides Insights into the Origins of Lignocellulose Decay Capabilities.</title>
        <authorList>
            <person name="Nagy L.G."/>
            <person name="Riley R."/>
            <person name="Tritt A."/>
            <person name="Adam C."/>
            <person name="Daum C."/>
            <person name="Floudas D."/>
            <person name="Sun H."/>
            <person name="Yadav J.S."/>
            <person name="Pangilinan J."/>
            <person name="Larsson K.H."/>
            <person name="Matsuura K."/>
            <person name="Barry K."/>
            <person name="Labutti K."/>
            <person name="Kuo R."/>
            <person name="Ohm R.A."/>
            <person name="Bhattacharya S.S."/>
            <person name="Shirouzu T."/>
            <person name="Yoshinaga Y."/>
            <person name="Martin F.M."/>
            <person name="Grigoriev I.V."/>
            <person name="Hibbett D.S."/>
        </authorList>
    </citation>
    <scope>NUCLEOTIDE SEQUENCE [LARGE SCALE GENOMIC DNA]</scope>
    <source>
        <strain evidence="4 5">HHB12733</strain>
    </source>
</reference>
<evidence type="ECO:0000313" key="4">
    <source>
        <dbReference type="EMBL" id="KZT51852.1"/>
    </source>
</evidence>
<proteinExistence type="inferred from homology"/>
<dbReference type="GO" id="GO:0008270">
    <property type="term" value="F:zinc ion binding"/>
    <property type="evidence" value="ECO:0007669"/>
    <property type="project" value="UniProtKB-KW"/>
</dbReference>
<dbReference type="AlphaFoldDB" id="A0A165D1C6"/>
<dbReference type="InterPro" id="IPR019273">
    <property type="entry name" value="Lunapark_Znf"/>
</dbReference>
<dbReference type="GO" id="GO:0098826">
    <property type="term" value="C:endoplasmic reticulum tubular network membrane"/>
    <property type="evidence" value="ECO:0007669"/>
    <property type="project" value="UniProtKB-UniRule"/>
</dbReference>
<keyword evidence="1" id="KW-0256">Endoplasmic reticulum</keyword>
<keyword evidence="1" id="KW-0862">Zinc</keyword>
<comment type="function">
    <text evidence="1">Plays a role in determining ER morphology.</text>
</comment>
<dbReference type="InParanoid" id="A0A165D1C6"/>
<dbReference type="GO" id="GO:1903373">
    <property type="term" value="P:positive regulation of endoplasmic reticulum tubular network organization"/>
    <property type="evidence" value="ECO:0007669"/>
    <property type="project" value="UniProtKB-UniRule"/>
</dbReference>
<evidence type="ECO:0000259" key="3">
    <source>
        <dbReference type="Pfam" id="PF10058"/>
    </source>
</evidence>
<dbReference type="STRING" id="1353952.A0A165D1C6"/>
<evidence type="ECO:0000313" key="5">
    <source>
        <dbReference type="Proteomes" id="UP000076842"/>
    </source>
</evidence>
<dbReference type="OrthoDB" id="1725934at2759"/>
<comment type="domain">
    <text evidence="1">The C4-type zinc finger motif is necessary both for its ER three-way tubular junction localization and formation.</text>
</comment>
<keyword evidence="1" id="KW-0472">Membrane</keyword>
<dbReference type="InterPro" id="IPR040115">
    <property type="entry name" value="Lnp"/>
</dbReference>
<keyword evidence="1" id="KW-0812">Transmembrane</keyword>
<feature type="compositionally biased region" description="Polar residues" evidence="2">
    <location>
        <begin position="328"/>
        <end position="339"/>
    </location>
</feature>
<dbReference type="FunCoup" id="A0A165D1C6">
    <property type="interactions" value="65"/>
</dbReference>
<dbReference type="Proteomes" id="UP000076842">
    <property type="component" value="Unassembled WGS sequence"/>
</dbReference>
<feature type="transmembrane region" description="Helical" evidence="1">
    <location>
        <begin position="42"/>
        <end position="61"/>
    </location>
</feature>
<evidence type="ECO:0000256" key="1">
    <source>
        <dbReference type="RuleBase" id="RU367073"/>
    </source>
</evidence>
<dbReference type="EMBL" id="KV424087">
    <property type="protein sequence ID" value="KZT51852.1"/>
    <property type="molecule type" value="Genomic_DNA"/>
</dbReference>
<comment type="similarity">
    <text evidence="1">Belongs to the lunapark family.</text>
</comment>
<feature type="region of interest" description="Disordered" evidence="2">
    <location>
        <begin position="273"/>
        <end position="350"/>
    </location>
</feature>
<name>A0A165D1C6_9BASI</name>